<proteinExistence type="predicted"/>
<gene>
    <name evidence="3" type="ORF">HS096_02400</name>
</gene>
<comment type="caution">
    <text evidence="3">The sequence shown here is derived from an EMBL/GenBank/DDBJ whole genome shotgun (WGS) entry which is preliminary data.</text>
</comment>
<dbReference type="Pfam" id="PF13739">
    <property type="entry name" value="PdaC"/>
    <property type="match status" value="1"/>
</dbReference>
<dbReference type="Pfam" id="PF11738">
    <property type="entry name" value="DUF3298"/>
    <property type="match status" value="1"/>
</dbReference>
<feature type="domain" description="Deacetylase PdaC" evidence="2">
    <location>
        <begin position="64"/>
        <end position="154"/>
    </location>
</feature>
<name>A0A928Y6K4_UNCKA</name>
<feature type="domain" description="DUF3298" evidence="1">
    <location>
        <begin position="183"/>
        <end position="248"/>
    </location>
</feature>
<evidence type="ECO:0000313" key="3">
    <source>
        <dbReference type="EMBL" id="MBE7525219.1"/>
    </source>
</evidence>
<dbReference type="EMBL" id="JABTTY010000001">
    <property type="protein sequence ID" value="MBE7525219.1"/>
    <property type="molecule type" value="Genomic_DNA"/>
</dbReference>
<dbReference type="InterPro" id="IPR025303">
    <property type="entry name" value="PdaC"/>
</dbReference>
<dbReference type="Proteomes" id="UP000710385">
    <property type="component" value="Unassembled WGS sequence"/>
</dbReference>
<dbReference type="Gene3D" id="3.30.565.40">
    <property type="entry name" value="Fervidobacterium nodosum Rt17-B1 like"/>
    <property type="match status" value="1"/>
</dbReference>
<sequence>MRRVFILPIFLALVGAGCADRWDRLILANYYLTPELHEQSRAEVEQTLVKLAEQIGISTKIFEERKRSLDIRMGYPELQAGGSTSSRETFNKAMKAYIDGTVDQFKKDFEAAGSASDAGDWLLSSDYRVPYTSPSLVSVVIDGSMYQGGAHPNSFYQTFIYLVQKERFVSAEEVFSEASDLLAASDAAQKELAARDISDAEWIQNGAGPSMENYRHVYITDAGLAVIFPPYQVAAYAAGPQEVIIPWSVIPGTRHVLFR</sequence>
<evidence type="ECO:0000259" key="1">
    <source>
        <dbReference type="Pfam" id="PF11738"/>
    </source>
</evidence>
<accession>A0A928Y6K4</accession>
<evidence type="ECO:0000313" key="4">
    <source>
        <dbReference type="Proteomes" id="UP000710385"/>
    </source>
</evidence>
<reference evidence="3" key="1">
    <citation type="submission" date="2020-05" db="EMBL/GenBank/DDBJ databases">
        <title>High-Quality Genomes of Partial-Nitritation/Anammox System by Hierarchical Clustering Based Hybrid Assembly.</title>
        <authorList>
            <person name="Liu L."/>
            <person name="Wang Y."/>
            <person name="Che Y."/>
            <person name="Chen Y."/>
            <person name="Xia Y."/>
            <person name="Luo R."/>
            <person name="Cheng S.H."/>
            <person name="Zheng C."/>
            <person name="Zhang T."/>
        </authorList>
    </citation>
    <scope>NUCLEOTIDE SEQUENCE</scope>
    <source>
        <strain evidence="3">H1_PAT1</strain>
    </source>
</reference>
<protein>
    <submittedName>
        <fullName evidence="3">DUF3298 and DUF4163 domain-containing protein</fullName>
    </submittedName>
</protein>
<evidence type="ECO:0000259" key="2">
    <source>
        <dbReference type="Pfam" id="PF13739"/>
    </source>
</evidence>
<dbReference type="Gene3D" id="3.90.640.20">
    <property type="entry name" value="Heat-shock cognate protein, ATPase"/>
    <property type="match status" value="1"/>
</dbReference>
<dbReference type="InterPro" id="IPR021729">
    <property type="entry name" value="DUF3298"/>
</dbReference>
<dbReference type="PROSITE" id="PS51257">
    <property type="entry name" value="PROKAR_LIPOPROTEIN"/>
    <property type="match status" value="1"/>
</dbReference>
<dbReference type="AlphaFoldDB" id="A0A928Y6K4"/>
<dbReference type="InterPro" id="IPR037126">
    <property type="entry name" value="PdaC/RsiV-like_sf"/>
</dbReference>
<organism evidence="3 4">
    <name type="scientific">candidate division WWE3 bacterium</name>
    <dbReference type="NCBI Taxonomy" id="2053526"/>
    <lineage>
        <taxon>Bacteria</taxon>
        <taxon>Katanobacteria</taxon>
    </lineage>
</organism>